<accession>A0A1Y2HQT7</accession>
<proteinExistence type="predicted"/>
<dbReference type="InterPro" id="IPR003591">
    <property type="entry name" value="Leu-rich_rpt_typical-subtyp"/>
</dbReference>
<evidence type="ECO:0000256" key="1">
    <source>
        <dbReference type="ARBA" id="ARBA00022614"/>
    </source>
</evidence>
<dbReference type="EMBL" id="MCFL01000014">
    <property type="protein sequence ID" value="ORZ36968.1"/>
    <property type="molecule type" value="Genomic_DNA"/>
</dbReference>
<dbReference type="InterPro" id="IPR032675">
    <property type="entry name" value="LRR_dom_sf"/>
</dbReference>
<dbReference type="SMART" id="SM00364">
    <property type="entry name" value="LRR_BAC"/>
    <property type="match status" value="4"/>
</dbReference>
<dbReference type="Pfam" id="PF12799">
    <property type="entry name" value="LRR_4"/>
    <property type="match status" value="1"/>
</dbReference>
<dbReference type="AlphaFoldDB" id="A0A1Y2HQT7"/>
<organism evidence="3 4">
    <name type="scientific">Catenaria anguillulae PL171</name>
    <dbReference type="NCBI Taxonomy" id="765915"/>
    <lineage>
        <taxon>Eukaryota</taxon>
        <taxon>Fungi</taxon>
        <taxon>Fungi incertae sedis</taxon>
        <taxon>Blastocladiomycota</taxon>
        <taxon>Blastocladiomycetes</taxon>
        <taxon>Blastocladiales</taxon>
        <taxon>Catenariaceae</taxon>
        <taxon>Catenaria</taxon>
    </lineage>
</organism>
<keyword evidence="1" id="KW-0433">Leucine-rich repeat</keyword>
<evidence type="ECO:0000256" key="2">
    <source>
        <dbReference type="ARBA" id="ARBA00022737"/>
    </source>
</evidence>
<evidence type="ECO:0000313" key="4">
    <source>
        <dbReference type="Proteomes" id="UP000193411"/>
    </source>
</evidence>
<comment type="caution">
    <text evidence="3">The sequence shown here is derived from an EMBL/GenBank/DDBJ whole genome shotgun (WGS) entry which is preliminary data.</text>
</comment>
<protein>
    <submittedName>
        <fullName evidence="3">Uncharacterized protein</fullName>
    </submittedName>
</protein>
<dbReference type="STRING" id="765915.A0A1Y2HQT7"/>
<dbReference type="InterPro" id="IPR050216">
    <property type="entry name" value="LRR_domain-containing"/>
</dbReference>
<dbReference type="InterPro" id="IPR025875">
    <property type="entry name" value="Leu-rich_rpt_4"/>
</dbReference>
<dbReference type="Gene3D" id="3.80.10.10">
    <property type="entry name" value="Ribonuclease Inhibitor"/>
    <property type="match status" value="1"/>
</dbReference>
<keyword evidence="2" id="KW-0677">Repeat</keyword>
<gene>
    <name evidence="3" type="ORF">BCR44DRAFT_96565</name>
</gene>
<reference evidence="3 4" key="1">
    <citation type="submission" date="2016-07" db="EMBL/GenBank/DDBJ databases">
        <title>Pervasive Adenine N6-methylation of Active Genes in Fungi.</title>
        <authorList>
            <consortium name="DOE Joint Genome Institute"/>
            <person name="Mondo S.J."/>
            <person name="Dannebaum R.O."/>
            <person name="Kuo R.C."/>
            <person name="Labutti K."/>
            <person name="Haridas S."/>
            <person name="Kuo A."/>
            <person name="Salamov A."/>
            <person name="Ahrendt S.R."/>
            <person name="Lipzen A."/>
            <person name="Sullivan W."/>
            <person name="Andreopoulos W.B."/>
            <person name="Clum A."/>
            <person name="Lindquist E."/>
            <person name="Daum C."/>
            <person name="Ramamoorthy G.K."/>
            <person name="Gryganskyi A."/>
            <person name="Culley D."/>
            <person name="Magnuson J.K."/>
            <person name="James T.Y."/>
            <person name="O'Malley M.A."/>
            <person name="Stajich J.E."/>
            <person name="Spatafora J.W."/>
            <person name="Visel A."/>
            <person name="Grigoriev I.V."/>
        </authorList>
    </citation>
    <scope>NUCLEOTIDE SEQUENCE [LARGE SCALE GENOMIC DNA]</scope>
    <source>
        <strain evidence="3 4">PL171</strain>
    </source>
</reference>
<dbReference type="SUPFAM" id="SSF52058">
    <property type="entry name" value="L domain-like"/>
    <property type="match status" value="1"/>
</dbReference>
<dbReference type="Pfam" id="PF13855">
    <property type="entry name" value="LRR_8"/>
    <property type="match status" value="1"/>
</dbReference>
<sequence>MGVSEYLKKASREGDSQVNLAGEKLRKLPINEFAAHYPPAKATALTLSNNNITKLDDADIVQFSKLTSLNLFGNRLKELPKGVGTLTLLEFFTASNNRIKELPHGFGGMPKIRVLDLSANYLTDLRSLTLLTSLNELYISDNKLTELPEDFGKLKSLEVACSHSLVQCCRRIQLSLRNNRLETLPPSFAQLTALKTLYMQNNRLKQLPRHFGISTHDGPPSWFLVSVATHRHPCIAYIAQCTALDVLELYGNPLHPCIIDAFKTGIQYLLVFLQRPDYEEQLQHKVKRSRLSRMAKVDSKK</sequence>
<dbReference type="PROSITE" id="PS51450">
    <property type="entry name" value="LRR"/>
    <property type="match status" value="2"/>
</dbReference>
<dbReference type="SMART" id="SM00369">
    <property type="entry name" value="LRR_TYP"/>
    <property type="match status" value="6"/>
</dbReference>
<dbReference type="GO" id="GO:0005737">
    <property type="term" value="C:cytoplasm"/>
    <property type="evidence" value="ECO:0007669"/>
    <property type="project" value="TreeGrafter"/>
</dbReference>
<dbReference type="Proteomes" id="UP000193411">
    <property type="component" value="Unassembled WGS sequence"/>
</dbReference>
<dbReference type="OrthoDB" id="5584805at2759"/>
<evidence type="ECO:0000313" key="3">
    <source>
        <dbReference type="EMBL" id="ORZ36968.1"/>
    </source>
</evidence>
<dbReference type="PANTHER" id="PTHR48051:SF1">
    <property type="entry name" value="RAS SUPPRESSOR PROTEIN 1"/>
    <property type="match status" value="1"/>
</dbReference>
<dbReference type="PANTHER" id="PTHR48051">
    <property type="match status" value="1"/>
</dbReference>
<keyword evidence="4" id="KW-1185">Reference proteome</keyword>
<dbReference type="InterPro" id="IPR001611">
    <property type="entry name" value="Leu-rich_rpt"/>
</dbReference>
<name>A0A1Y2HQT7_9FUNG</name>